<name>A0ABS5HL91_9RHOB</name>
<keyword evidence="1" id="KW-0500">Molybdenum</keyword>
<protein>
    <submittedName>
        <fullName evidence="5">Xanthine dehydrogenase family protein molybdopterin-binding subunit</fullName>
    </submittedName>
</protein>
<dbReference type="Gene3D" id="3.90.1170.50">
    <property type="entry name" value="Aldehyde oxidase/xanthine dehydrogenase, a/b hammerhead"/>
    <property type="match status" value="1"/>
</dbReference>
<dbReference type="SMART" id="SM01008">
    <property type="entry name" value="Ald_Xan_dh_C"/>
    <property type="match status" value="1"/>
</dbReference>
<dbReference type="SUPFAM" id="SSF56003">
    <property type="entry name" value="Molybdenum cofactor-binding domain"/>
    <property type="match status" value="1"/>
</dbReference>
<gene>
    <name evidence="5" type="ORF">IT775_01210</name>
</gene>
<dbReference type="RefSeq" id="WP_212699238.1">
    <property type="nucleotide sequence ID" value="NZ_JADMKU010000001.1"/>
</dbReference>
<dbReference type="Pfam" id="PF01315">
    <property type="entry name" value="Ald_Xan_dh_C"/>
    <property type="match status" value="1"/>
</dbReference>
<dbReference type="InterPro" id="IPR008274">
    <property type="entry name" value="AldOxase/xan_DH_MoCoBD1"/>
</dbReference>
<dbReference type="Proteomes" id="UP001195941">
    <property type="component" value="Unassembled WGS sequence"/>
</dbReference>
<reference evidence="5 6" key="1">
    <citation type="journal article" date="2021" name="Arch. Microbiol.">
        <title>Thalassobius aquimarinus sp. nov., isolated from the Sea of Japan seashore.</title>
        <authorList>
            <person name="Kurilenko V.V."/>
            <person name="Romanenko L.A."/>
            <person name="Chernysheva N.Y."/>
            <person name="Velansky P.V."/>
            <person name="Tekutyeva L.A."/>
            <person name="Isaeva M.P."/>
            <person name="Mikhailov V.V."/>
        </authorList>
    </citation>
    <scope>NUCLEOTIDE SEQUENCE [LARGE SCALE GENOMIC DNA]</scope>
    <source>
        <strain evidence="5 6">KMM 8518</strain>
    </source>
</reference>
<dbReference type="InterPro" id="IPR046867">
    <property type="entry name" value="AldOxase/xan_DH_MoCoBD2"/>
</dbReference>
<dbReference type="PANTHER" id="PTHR11908">
    <property type="entry name" value="XANTHINE DEHYDROGENASE"/>
    <property type="match status" value="1"/>
</dbReference>
<dbReference type="PANTHER" id="PTHR11908:SF132">
    <property type="entry name" value="ALDEHYDE OXIDASE 1-RELATED"/>
    <property type="match status" value="1"/>
</dbReference>
<dbReference type="InterPro" id="IPR016208">
    <property type="entry name" value="Ald_Oxase/xanthine_DH-like"/>
</dbReference>
<evidence type="ECO:0000259" key="4">
    <source>
        <dbReference type="SMART" id="SM01008"/>
    </source>
</evidence>
<keyword evidence="6" id="KW-1185">Reference proteome</keyword>
<feature type="region of interest" description="Disordered" evidence="3">
    <location>
        <begin position="787"/>
        <end position="819"/>
    </location>
</feature>
<dbReference type="EMBL" id="JADMKU010000001">
    <property type="protein sequence ID" value="MBR9649740.1"/>
    <property type="molecule type" value="Genomic_DNA"/>
</dbReference>
<dbReference type="InterPro" id="IPR036856">
    <property type="entry name" value="Ald_Oxase/Xan_DH_a/b_sf"/>
</dbReference>
<feature type="domain" description="Aldehyde oxidase/xanthine dehydrogenase a/b hammerhead" evidence="4">
    <location>
        <begin position="24"/>
        <end position="138"/>
    </location>
</feature>
<comment type="caution">
    <text evidence="5">The sequence shown here is derived from an EMBL/GenBank/DDBJ whole genome shotgun (WGS) entry which is preliminary data.</text>
</comment>
<accession>A0ABS5HL91</accession>
<dbReference type="SUPFAM" id="SSF54665">
    <property type="entry name" value="CO dehydrogenase molybdoprotein N-domain-like"/>
    <property type="match status" value="1"/>
</dbReference>
<evidence type="ECO:0000313" key="5">
    <source>
        <dbReference type="EMBL" id="MBR9649740.1"/>
    </source>
</evidence>
<dbReference type="InterPro" id="IPR037165">
    <property type="entry name" value="AldOxase/xan_DH_Mopterin-bd_sf"/>
</dbReference>
<organism evidence="5 6">
    <name type="scientific">Thalassovita aquimarina</name>
    <dbReference type="NCBI Taxonomy" id="2785917"/>
    <lineage>
        <taxon>Bacteria</taxon>
        <taxon>Pseudomonadati</taxon>
        <taxon>Pseudomonadota</taxon>
        <taxon>Alphaproteobacteria</taxon>
        <taxon>Rhodobacterales</taxon>
        <taxon>Roseobacteraceae</taxon>
        <taxon>Thalassovita</taxon>
    </lineage>
</organism>
<dbReference type="Gene3D" id="3.30.365.10">
    <property type="entry name" value="Aldehyde oxidase/xanthine dehydrogenase, molybdopterin binding domain"/>
    <property type="match status" value="4"/>
</dbReference>
<dbReference type="InterPro" id="IPR000674">
    <property type="entry name" value="Ald_Oxase/Xan_DH_a/b"/>
</dbReference>
<evidence type="ECO:0000256" key="3">
    <source>
        <dbReference type="SAM" id="MobiDB-lite"/>
    </source>
</evidence>
<feature type="compositionally biased region" description="Low complexity" evidence="3">
    <location>
        <begin position="799"/>
        <end position="811"/>
    </location>
</feature>
<dbReference type="Pfam" id="PF20256">
    <property type="entry name" value="MoCoBD_2"/>
    <property type="match status" value="1"/>
</dbReference>
<dbReference type="Pfam" id="PF02738">
    <property type="entry name" value="MoCoBD_1"/>
    <property type="match status" value="1"/>
</dbReference>
<sequence>MTADTPFTHIGKPLPRKEDRRFLTGKGRYLDDVAIAGALQVCFVRSPHAHAKINGIDTQVARDLPGVVGVFTGKDLAGWTAPLRLAPPIEGLHPVEMTTLPIDKVRFHGDPVAVVVATDRYVAEDAAELVEVDYDPLPCVADTDTALAADAPLVDDTLPDNLVSHQSFSAGDPAARRADADRVVEARFGLHRHTHVPMETRGCLADWDAGRAHLSMHIGTQAPHPMRGQLAARLGLDETQVTVISPDIGGGFGQKIALYREELTVAALARHLDRPVRWREDRLENLTSASHARETQCVTRASVRSDGRITGLELELTEDFGAYCFYPANYMARVIAMILTGPYKIADYAFDVKVVLTNKCGNGPMRAPMAITSWVMEGTIDAVARDLGLDPVEVRRINALGPDDMPYTMATGEVLEDVTPLETLEAAVAGIDLHDFRERQARARKDGRLLGLGLCTVVESTTYGSQFYKAAGIPGSGHEAAWVRLEPSGVVNASVGLMGSGQGYETPLSQAVAEGLGVAPEAVRIQLGHTDVAPYGMGSRGARGATAGGGTLYLCAQKAQAKVLAIAAGMLNLNDTQGLRLHNGQVERRLEEAWQPTGLSLADVARRAYLDPTALPEGITPGLDVSLTYDPPAMTYSNATHACEVELDPATGKLHIARYLVAEDCGTVLNPLVVKGQQQGAVAMGLSGALLEQVVYDENGQNLSATLADYLVATSCELPNIEIIPMHTPNRKTPAGIKGMAEGGIMGAIGVIAGAVNDALAPLGVTAEQMPLSPQRLRALLRGAGNFKPQTKLSNPSATTHDTTTLGTPGTTDRRTDRA</sequence>
<proteinExistence type="predicted"/>
<keyword evidence="2" id="KW-0560">Oxidoreductase</keyword>
<evidence type="ECO:0000256" key="2">
    <source>
        <dbReference type="ARBA" id="ARBA00023002"/>
    </source>
</evidence>
<feature type="compositionally biased region" description="Polar residues" evidence="3">
    <location>
        <begin position="788"/>
        <end position="798"/>
    </location>
</feature>
<evidence type="ECO:0000256" key="1">
    <source>
        <dbReference type="ARBA" id="ARBA00022505"/>
    </source>
</evidence>
<evidence type="ECO:0000313" key="6">
    <source>
        <dbReference type="Proteomes" id="UP001195941"/>
    </source>
</evidence>